<organism evidence="1 2">
    <name type="scientific">Corchorus capsularis</name>
    <name type="common">Jute</name>
    <dbReference type="NCBI Taxonomy" id="210143"/>
    <lineage>
        <taxon>Eukaryota</taxon>
        <taxon>Viridiplantae</taxon>
        <taxon>Streptophyta</taxon>
        <taxon>Embryophyta</taxon>
        <taxon>Tracheophyta</taxon>
        <taxon>Spermatophyta</taxon>
        <taxon>Magnoliopsida</taxon>
        <taxon>eudicotyledons</taxon>
        <taxon>Gunneridae</taxon>
        <taxon>Pentapetalae</taxon>
        <taxon>rosids</taxon>
        <taxon>malvids</taxon>
        <taxon>Malvales</taxon>
        <taxon>Malvaceae</taxon>
        <taxon>Grewioideae</taxon>
        <taxon>Apeibeae</taxon>
        <taxon>Corchorus</taxon>
    </lineage>
</organism>
<dbReference type="AlphaFoldDB" id="A0A1R3H446"/>
<evidence type="ECO:0000313" key="1">
    <source>
        <dbReference type="EMBL" id="OMO65050.1"/>
    </source>
</evidence>
<comment type="caution">
    <text evidence="1">The sequence shown here is derived from an EMBL/GenBank/DDBJ whole genome shotgun (WGS) entry which is preliminary data.</text>
</comment>
<accession>A0A1R3H446</accession>
<proteinExistence type="predicted"/>
<reference evidence="1 2" key="1">
    <citation type="submission" date="2013-09" db="EMBL/GenBank/DDBJ databases">
        <title>Corchorus capsularis genome sequencing.</title>
        <authorList>
            <person name="Alam M."/>
            <person name="Haque M.S."/>
            <person name="Islam M.S."/>
            <person name="Emdad E.M."/>
            <person name="Islam M.M."/>
            <person name="Ahmed B."/>
            <person name="Halim A."/>
            <person name="Hossen Q.M.M."/>
            <person name="Hossain M.Z."/>
            <person name="Ahmed R."/>
            <person name="Khan M.M."/>
            <person name="Islam R."/>
            <person name="Rashid M.M."/>
            <person name="Khan S.A."/>
            <person name="Rahman M.S."/>
            <person name="Alam M."/>
        </authorList>
    </citation>
    <scope>NUCLEOTIDE SEQUENCE [LARGE SCALE GENOMIC DNA]</scope>
    <source>
        <strain evidence="2">cv. CVL-1</strain>
        <tissue evidence="1">Whole seedling</tissue>
    </source>
</reference>
<dbReference type="Proteomes" id="UP000188268">
    <property type="component" value="Unassembled WGS sequence"/>
</dbReference>
<name>A0A1R3H446_COCAP</name>
<evidence type="ECO:0000313" key="2">
    <source>
        <dbReference type="Proteomes" id="UP000188268"/>
    </source>
</evidence>
<dbReference type="EMBL" id="AWWV01012678">
    <property type="protein sequence ID" value="OMO65050.1"/>
    <property type="molecule type" value="Genomic_DNA"/>
</dbReference>
<sequence length="28" mass="3215">MAIEESLQLHPNKRHPEAEVAFKLLPES</sequence>
<protein>
    <submittedName>
        <fullName evidence="1">Uncharacterized protein</fullName>
    </submittedName>
</protein>
<gene>
    <name evidence="1" type="ORF">CCACVL1_21581</name>
</gene>
<dbReference type="Gramene" id="OMO65050">
    <property type="protein sequence ID" value="OMO65050"/>
    <property type="gene ID" value="CCACVL1_21581"/>
</dbReference>
<keyword evidence="2" id="KW-1185">Reference proteome</keyword>